<organism evidence="17 18">
    <name type="scientific">Actinacidiphila glaucinigra</name>
    <dbReference type="NCBI Taxonomy" id="235986"/>
    <lineage>
        <taxon>Bacteria</taxon>
        <taxon>Bacillati</taxon>
        <taxon>Actinomycetota</taxon>
        <taxon>Actinomycetes</taxon>
        <taxon>Kitasatosporales</taxon>
        <taxon>Streptomycetaceae</taxon>
        <taxon>Actinacidiphila</taxon>
    </lineage>
</organism>
<dbReference type="InterPro" id="IPR052016">
    <property type="entry name" value="Bact_Sigma-Reg"/>
</dbReference>
<keyword evidence="4" id="KW-0479">Metal-binding</keyword>
<dbReference type="FunFam" id="3.30.450.40:FF:000035">
    <property type="entry name" value="PAS sensor protein"/>
    <property type="match status" value="1"/>
</dbReference>
<dbReference type="InterPro" id="IPR036890">
    <property type="entry name" value="HATPase_C_sf"/>
</dbReference>
<dbReference type="InterPro" id="IPR013656">
    <property type="entry name" value="PAS_4"/>
</dbReference>
<dbReference type="Gene3D" id="3.30.565.10">
    <property type="entry name" value="Histidine kinase-like ATPase, C-terminal domain"/>
    <property type="match status" value="1"/>
</dbReference>
<feature type="domain" description="PAS" evidence="16">
    <location>
        <begin position="29"/>
        <end position="83"/>
    </location>
</feature>
<keyword evidence="18" id="KW-1185">Reference proteome</keyword>
<evidence type="ECO:0000259" key="16">
    <source>
        <dbReference type="PROSITE" id="PS50112"/>
    </source>
</evidence>
<dbReference type="InterPro" id="IPR003594">
    <property type="entry name" value="HATPase_dom"/>
</dbReference>
<keyword evidence="3" id="KW-0808">Transferase</keyword>
<comment type="function">
    <text evidence="13">Primarily acts as an independent SigF regulator that is sensitive to the osmosensory signal, mediating the cross talk of PknD with the SigF regulon. Possesses both phosphatase and kinase activities. The kinase domain functions as a classic anti-sigma factor-like kinase to phosphorylate the anti-anti-sigma factor domain at the canonical regulatory site, and the phosphatase domain antagonizes this activity.</text>
</comment>
<dbReference type="SUPFAM" id="SSF81606">
    <property type="entry name" value="PP2C-like"/>
    <property type="match status" value="1"/>
</dbReference>
<dbReference type="InterPro" id="IPR001932">
    <property type="entry name" value="PPM-type_phosphatase-like_dom"/>
</dbReference>
<keyword evidence="9" id="KW-0460">Magnesium</keyword>
<dbReference type="GO" id="GO:0016301">
    <property type="term" value="F:kinase activity"/>
    <property type="evidence" value="ECO:0007669"/>
    <property type="project" value="UniProtKB-KW"/>
</dbReference>
<dbReference type="Proteomes" id="UP000198280">
    <property type="component" value="Unassembled WGS sequence"/>
</dbReference>
<dbReference type="CDD" id="cd16936">
    <property type="entry name" value="HATPase_RsbW-like"/>
    <property type="match status" value="1"/>
</dbReference>
<dbReference type="PANTHER" id="PTHR43156:SF2">
    <property type="entry name" value="STAGE II SPORULATION PROTEIN E"/>
    <property type="match status" value="1"/>
</dbReference>
<comment type="catalytic activity">
    <reaction evidence="12">
        <text>O-phospho-L-seryl-[protein] + H2O = L-seryl-[protein] + phosphate</text>
        <dbReference type="Rhea" id="RHEA:20629"/>
        <dbReference type="Rhea" id="RHEA-COMP:9863"/>
        <dbReference type="Rhea" id="RHEA-COMP:11604"/>
        <dbReference type="ChEBI" id="CHEBI:15377"/>
        <dbReference type="ChEBI" id="CHEBI:29999"/>
        <dbReference type="ChEBI" id="CHEBI:43474"/>
        <dbReference type="ChEBI" id="CHEBI:83421"/>
        <dbReference type="EC" id="3.1.3.16"/>
    </reaction>
</comment>
<keyword evidence="5" id="KW-0547">Nucleotide-binding</keyword>
<dbReference type="GO" id="GO:0006355">
    <property type="term" value="P:regulation of DNA-templated transcription"/>
    <property type="evidence" value="ECO:0007669"/>
    <property type="project" value="InterPro"/>
</dbReference>
<dbReference type="NCBIfam" id="TIGR00229">
    <property type="entry name" value="sensory_box"/>
    <property type="match status" value="2"/>
</dbReference>
<protein>
    <recommendedName>
        <fullName evidence="1">protein-serine/threonine phosphatase</fullName>
        <ecNumber evidence="1">3.1.3.16</ecNumber>
    </recommendedName>
    <alternativeName>
        <fullName evidence="15">Protein-serine/threonine phosphatase</fullName>
    </alternativeName>
    <alternativeName>
        <fullName evidence="14">Serine/threonine-protein kinase</fullName>
    </alternativeName>
</protein>
<dbReference type="Pfam" id="PF01590">
    <property type="entry name" value="GAF"/>
    <property type="match status" value="1"/>
</dbReference>
<evidence type="ECO:0000256" key="9">
    <source>
        <dbReference type="ARBA" id="ARBA00022842"/>
    </source>
</evidence>
<keyword evidence="6" id="KW-0418">Kinase</keyword>
<dbReference type="SMART" id="SM00091">
    <property type="entry name" value="PAS"/>
    <property type="match status" value="2"/>
</dbReference>
<dbReference type="PROSITE" id="PS50112">
    <property type="entry name" value="PAS"/>
    <property type="match status" value="2"/>
</dbReference>
<dbReference type="SUPFAM" id="SSF55781">
    <property type="entry name" value="GAF domain-like"/>
    <property type="match status" value="1"/>
</dbReference>
<reference evidence="17 18" key="1">
    <citation type="submission" date="2017-06" db="EMBL/GenBank/DDBJ databases">
        <authorList>
            <person name="Kim H.J."/>
            <person name="Triplett B.A."/>
        </authorList>
    </citation>
    <scope>NUCLEOTIDE SEQUENCE [LARGE SCALE GENOMIC DNA]</scope>
    <source>
        <strain evidence="17 18">CGMCC 4.1858</strain>
    </source>
</reference>
<evidence type="ECO:0000256" key="15">
    <source>
        <dbReference type="ARBA" id="ARBA00081350"/>
    </source>
</evidence>
<dbReference type="Pfam" id="PF07228">
    <property type="entry name" value="SpoIIE"/>
    <property type="match status" value="1"/>
</dbReference>
<dbReference type="SUPFAM" id="SSF55874">
    <property type="entry name" value="ATPase domain of HSP90 chaperone/DNA topoisomerase II/histidine kinase"/>
    <property type="match status" value="1"/>
</dbReference>
<dbReference type="GO" id="GO:0004722">
    <property type="term" value="F:protein serine/threonine phosphatase activity"/>
    <property type="evidence" value="ECO:0007669"/>
    <property type="project" value="UniProtKB-EC"/>
</dbReference>
<evidence type="ECO:0000256" key="7">
    <source>
        <dbReference type="ARBA" id="ARBA00022801"/>
    </source>
</evidence>
<proteinExistence type="predicted"/>
<dbReference type="Gene3D" id="3.30.450.40">
    <property type="match status" value="1"/>
</dbReference>
<evidence type="ECO:0000256" key="14">
    <source>
        <dbReference type="ARBA" id="ARBA00075117"/>
    </source>
</evidence>
<dbReference type="GO" id="GO:0046872">
    <property type="term" value="F:metal ion binding"/>
    <property type="evidence" value="ECO:0007669"/>
    <property type="project" value="UniProtKB-KW"/>
</dbReference>
<dbReference type="EMBL" id="FZOF01000026">
    <property type="protein sequence ID" value="SNT44676.1"/>
    <property type="molecule type" value="Genomic_DNA"/>
</dbReference>
<keyword evidence="2" id="KW-0597">Phosphoprotein</keyword>
<dbReference type="Gene3D" id="3.30.450.20">
    <property type="entry name" value="PAS domain"/>
    <property type="match status" value="2"/>
</dbReference>
<dbReference type="GO" id="GO:0005524">
    <property type="term" value="F:ATP binding"/>
    <property type="evidence" value="ECO:0007669"/>
    <property type="project" value="UniProtKB-KW"/>
</dbReference>
<evidence type="ECO:0000256" key="3">
    <source>
        <dbReference type="ARBA" id="ARBA00022679"/>
    </source>
</evidence>
<evidence type="ECO:0000256" key="2">
    <source>
        <dbReference type="ARBA" id="ARBA00022553"/>
    </source>
</evidence>
<evidence type="ECO:0000256" key="10">
    <source>
        <dbReference type="ARBA" id="ARBA00022912"/>
    </source>
</evidence>
<dbReference type="CDD" id="cd00130">
    <property type="entry name" value="PAS"/>
    <property type="match status" value="2"/>
</dbReference>
<dbReference type="Pfam" id="PF00989">
    <property type="entry name" value="PAS"/>
    <property type="match status" value="1"/>
</dbReference>
<keyword evidence="11" id="KW-0464">Manganese</keyword>
<evidence type="ECO:0000313" key="17">
    <source>
        <dbReference type="EMBL" id="SNT44676.1"/>
    </source>
</evidence>
<dbReference type="InterPro" id="IPR000014">
    <property type="entry name" value="PAS"/>
</dbReference>
<evidence type="ECO:0000256" key="13">
    <source>
        <dbReference type="ARBA" id="ARBA00056274"/>
    </source>
</evidence>
<dbReference type="Pfam" id="PF08448">
    <property type="entry name" value="PAS_4"/>
    <property type="match status" value="1"/>
</dbReference>
<dbReference type="PANTHER" id="PTHR43156">
    <property type="entry name" value="STAGE II SPORULATION PROTEIN E-RELATED"/>
    <property type="match status" value="1"/>
</dbReference>
<evidence type="ECO:0000256" key="8">
    <source>
        <dbReference type="ARBA" id="ARBA00022840"/>
    </source>
</evidence>
<dbReference type="Gene3D" id="3.60.40.10">
    <property type="entry name" value="PPM-type phosphatase domain"/>
    <property type="match status" value="1"/>
</dbReference>
<evidence type="ECO:0000313" key="18">
    <source>
        <dbReference type="Proteomes" id="UP000198280"/>
    </source>
</evidence>
<evidence type="ECO:0000256" key="6">
    <source>
        <dbReference type="ARBA" id="ARBA00022777"/>
    </source>
</evidence>
<dbReference type="AlphaFoldDB" id="A0A239MPK5"/>
<accession>A0A239MPK5</accession>
<evidence type="ECO:0000256" key="11">
    <source>
        <dbReference type="ARBA" id="ARBA00023211"/>
    </source>
</evidence>
<gene>
    <name evidence="17" type="ORF">SAMN05216252_12645</name>
</gene>
<evidence type="ECO:0000256" key="12">
    <source>
        <dbReference type="ARBA" id="ARBA00047761"/>
    </source>
</evidence>
<feature type="domain" description="PAS" evidence="16">
    <location>
        <begin position="133"/>
        <end position="203"/>
    </location>
</feature>
<dbReference type="InterPro" id="IPR036457">
    <property type="entry name" value="PPM-type-like_dom_sf"/>
</dbReference>
<dbReference type="InterPro" id="IPR003018">
    <property type="entry name" value="GAF"/>
</dbReference>
<dbReference type="SMART" id="SM00331">
    <property type="entry name" value="PP2C_SIG"/>
    <property type="match status" value="1"/>
</dbReference>
<keyword evidence="8" id="KW-0067">ATP-binding</keyword>
<evidence type="ECO:0000256" key="4">
    <source>
        <dbReference type="ARBA" id="ARBA00022723"/>
    </source>
</evidence>
<sequence>MPMNVPRASGGLGAGSGDPLQGPYTATAVVEGKGGICLWSPQAEALLGYPAEEVCDTPAVDLLTTRKDREAALAVLERHAAGQGWDGVLALRHRDGHEVRVVLRVRSVLGRQGRAGWSVSAAEARQVEQEEVDRAILEALFRQSPIPITVMDAELRHRWVNAGIVRATGIPAEWLIGRRIGEVAPEVDFRTIEQVLRHVRDTGEPVIDFRVHGRLPSAPDREHVWSAASFRLTDPAGHLLGMCQTYIDVTDEDRAQRRLALLSAAGASIGSTLDVVRTAQELADAAVPGLADIVGVDLLEATVRGEEPAPGPVDGQVLLRRSGTSSIREGAPEAVYAVGETVAFHPGTPWARCLATGQSVLVPRLEVDEWYAYDPRAVEKIREFGTHSLMAVPLRARGITLGVAVFGRSREPQPYDEGDLALAEDFSSQAAVCVDNARRYTREHTTALALQRSLLPHDLPDYPAVETAYRYLPAAAHAGAGGDWFDVLPLSGARVALVVGDVTGHGLHAAAVMGRLRTAVHTLADLDLDPDEVLTYLDDLVVHLTQEDPDCEGATCLYAVYDPISRLCTFARAGHPSPALVQPDGSVEYLDLPPGPALGLGGLPFETADRHLAEGTLLALYTDGLLEAPDRDVDTGLDRLARTLASPDEPLEQLGEAVVAALEPECRSDDAVLLLARTRGLPADRVATWELPVDPAQVARARALTDRQLANWDLEPLAFTTELIVSELVTNAIRHARGPIALRLIHAQVLLCEVSDGSLSAPHLRRARTSDEGGRGLFLVAQLASCWGTRYGRDGKTIWAEQPLSPLGA</sequence>
<dbReference type="FunFam" id="3.30.565.10:FF:000028">
    <property type="entry name" value="PAS sensor protein"/>
    <property type="match status" value="1"/>
</dbReference>
<dbReference type="InterPro" id="IPR013767">
    <property type="entry name" value="PAS_fold"/>
</dbReference>
<evidence type="ECO:0000256" key="5">
    <source>
        <dbReference type="ARBA" id="ARBA00022741"/>
    </source>
</evidence>
<dbReference type="InterPro" id="IPR035965">
    <property type="entry name" value="PAS-like_dom_sf"/>
</dbReference>
<keyword evidence="7" id="KW-0378">Hydrolase</keyword>
<keyword evidence="10" id="KW-0904">Protein phosphatase</keyword>
<dbReference type="Pfam" id="PF13581">
    <property type="entry name" value="HATPase_c_2"/>
    <property type="match status" value="1"/>
</dbReference>
<dbReference type="FunFam" id="3.60.40.10:FF:000005">
    <property type="entry name" value="Serine/threonine protein phosphatase"/>
    <property type="match status" value="1"/>
</dbReference>
<name>A0A239MPK5_9ACTN</name>
<dbReference type="EC" id="3.1.3.16" evidence="1"/>
<dbReference type="SMART" id="SM00065">
    <property type="entry name" value="GAF"/>
    <property type="match status" value="1"/>
</dbReference>
<evidence type="ECO:0000256" key="1">
    <source>
        <dbReference type="ARBA" id="ARBA00013081"/>
    </source>
</evidence>
<dbReference type="SUPFAM" id="SSF55785">
    <property type="entry name" value="PYP-like sensor domain (PAS domain)"/>
    <property type="match status" value="2"/>
</dbReference>
<dbReference type="InterPro" id="IPR029016">
    <property type="entry name" value="GAF-like_dom_sf"/>
</dbReference>